<dbReference type="InterPro" id="IPR044292">
    <property type="entry name" value="NPR"/>
</dbReference>
<dbReference type="GO" id="GO:0008270">
    <property type="term" value="F:zinc ion binding"/>
    <property type="evidence" value="ECO:0007669"/>
    <property type="project" value="UniProtKB-KW"/>
</dbReference>
<reference evidence="19" key="1">
    <citation type="journal article" date="2016" name="Nature">
        <title>The genome of the seagrass Zostera marina reveals angiosperm adaptation to the sea.</title>
        <authorList>
            <person name="Olsen J.L."/>
            <person name="Rouze P."/>
            <person name="Verhelst B."/>
            <person name="Lin Y.-C."/>
            <person name="Bayer T."/>
            <person name="Collen J."/>
            <person name="Dattolo E."/>
            <person name="De Paoli E."/>
            <person name="Dittami S."/>
            <person name="Maumus F."/>
            <person name="Michel G."/>
            <person name="Kersting A."/>
            <person name="Lauritano C."/>
            <person name="Lohaus R."/>
            <person name="Toepel M."/>
            <person name="Tonon T."/>
            <person name="Vanneste K."/>
            <person name="Amirebrahimi M."/>
            <person name="Brakel J."/>
            <person name="Bostroem C."/>
            <person name="Chovatia M."/>
            <person name="Grimwood J."/>
            <person name="Jenkins J.W."/>
            <person name="Jueterbock A."/>
            <person name="Mraz A."/>
            <person name="Stam W.T."/>
            <person name="Tice H."/>
            <person name="Bornberg-Bauer E."/>
            <person name="Green P.J."/>
            <person name="Pearson G.A."/>
            <person name="Procaccini G."/>
            <person name="Duarte C.M."/>
            <person name="Schmutz J."/>
            <person name="Reusch T.B.H."/>
            <person name="Van de Peer Y."/>
        </authorList>
    </citation>
    <scope>NUCLEOTIDE SEQUENCE [LARGE SCALE GENOMIC DNA]</scope>
    <source>
        <strain evidence="19">cv. Finnish</strain>
    </source>
</reference>
<keyword evidence="10" id="KW-0040">ANK repeat</keyword>
<dbReference type="Pfam" id="PF12796">
    <property type="entry name" value="Ank_2"/>
    <property type="match status" value="1"/>
</dbReference>
<dbReference type="STRING" id="29655.A0A0K9NNU6"/>
<dbReference type="GO" id="GO:0005737">
    <property type="term" value="C:cytoplasm"/>
    <property type="evidence" value="ECO:0000318"/>
    <property type="project" value="GO_Central"/>
</dbReference>
<dbReference type="Gene3D" id="1.25.40.20">
    <property type="entry name" value="Ankyrin repeat-containing domain"/>
    <property type="match status" value="1"/>
</dbReference>
<comment type="caution">
    <text evidence="14">Lacks conserved residue(s) required for the propagation of feature annotation.</text>
</comment>
<evidence type="ECO:0000256" key="8">
    <source>
        <dbReference type="ARBA" id="ARBA00022821"/>
    </source>
</evidence>
<evidence type="ECO:0000313" key="18">
    <source>
        <dbReference type="EMBL" id="KMZ57630.1"/>
    </source>
</evidence>
<keyword evidence="11" id="KW-0539">Nucleus</keyword>
<dbReference type="PANTHER" id="PTHR46475">
    <property type="entry name" value="REGULATORY PROTEIN NPR3"/>
    <property type="match status" value="1"/>
</dbReference>
<feature type="region of interest" description="Disordered" evidence="15">
    <location>
        <begin position="561"/>
        <end position="588"/>
    </location>
</feature>
<comment type="similarity">
    <text evidence="13">Belongs to the plant 'ANKYRIN-BTB/POZ' family. 'NPR1-like' subfamily.</text>
</comment>
<evidence type="ECO:0000259" key="16">
    <source>
        <dbReference type="PROSITE" id="PS50097"/>
    </source>
</evidence>
<dbReference type="PROSITE" id="PS52046">
    <property type="entry name" value="ZF_C2HC_NPR"/>
    <property type="match status" value="1"/>
</dbReference>
<dbReference type="GO" id="GO:0005634">
    <property type="term" value="C:nucleus"/>
    <property type="evidence" value="ECO:0000318"/>
    <property type="project" value="GO_Central"/>
</dbReference>
<keyword evidence="19" id="KW-1185">Reference proteome</keyword>
<evidence type="ECO:0000256" key="13">
    <source>
        <dbReference type="ARBA" id="ARBA00044947"/>
    </source>
</evidence>
<dbReference type="Pfam" id="PF00651">
    <property type="entry name" value="BTB"/>
    <property type="match status" value="1"/>
</dbReference>
<evidence type="ECO:0000256" key="4">
    <source>
        <dbReference type="ARBA" id="ARBA00022723"/>
    </source>
</evidence>
<dbReference type="InterPro" id="IPR036770">
    <property type="entry name" value="Ankyrin_rpt-contain_sf"/>
</dbReference>
<proteinExistence type="inferred from homology"/>
<evidence type="ECO:0000256" key="10">
    <source>
        <dbReference type="ARBA" id="ARBA00023043"/>
    </source>
</evidence>
<dbReference type="InterPro" id="IPR002110">
    <property type="entry name" value="Ankyrin_rpt"/>
</dbReference>
<dbReference type="PROSITE" id="PS50097">
    <property type="entry name" value="BTB"/>
    <property type="match status" value="1"/>
</dbReference>
<evidence type="ECO:0000256" key="11">
    <source>
        <dbReference type="ARBA" id="ARBA00023242"/>
    </source>
</evidence>
<dbReference type="GO" id="GO:0009862">
    <property type="term" value="P:systemic acquired resistance, salicylic acid mediated signaling pathway"/>
    <property type="evidence" value="ECO:0007669"/>
    <property type="project" value="InterPro"/>
</dbReference>
<evidence type="ECO:0000256" key="7">
    <source>
        <dbReference type="ARBA" id="ARBA00022786"/>
    </source>
</evidence>
<evidence type="ECO:0000256" key="5">
    <source>
        <dbReference type="ARBA" id="ARBA00022737"/>
    </source>
</evidence>
<dbReference type="SUPFAM" id="SSF48403">
    <property type="entry name" value="Ankyrin repeat"/>
    <property type="match status" value="1"/>
</dbReference>
<accession>A0A0K9NNU6</accession>
<gene>
    <name evidence="18" type="ORF">ZOSMA_83G00020</name>
</gene>
<dbReference type="InterPro" id="IPR000210">
    <property type="entry name" value="BTB/POZ_dom"/>
</dbReference>
<dbReference type="GO" id="GO:2000031">
    <property type="term" value="P:regulation of salicylic acid mediated signaling pathway"/>
    <property type="evidence" value="ECO:0007669"/>
    <property type="project" value="InterPro"/>
</dbReference>
<dbReference type="SUPFAM" id="SSF54695">
    <property type="entry name" value="POZ domain"/>
    <property type="match status" value="1"/>
</dbReference>
<evidence type="ECO:0000256" key="6">
    <source>
        <dbReference type="ARBA" id="ARBA00022771"/>
    </source>
</evidence>
<dbReference type="OrthoDB" id="71307at2759"/>
<dbReference type="CDD" id="cd18310">
    <property type="entry name" value="BTB_POZ_NPR_plant"/>
    <property type="match status" value="1"/>
</dbReference>
<dbReference type="SMART" id="SM00225">
    <property type="entry name" value="BTB"/>
    <property type="match status" value="1"/>
</dbReference>
<feature type="compositionally biased region" description="Low complexity" evidence="15">
    <location>
        <begin position="566"/>
        <end position="577"/>
    </location>
</feature>
<evidence type="ECO:0000259" key="17">
    <source>
        <dbReference type="PROSITE" id="PS52046"/>
    </source>
</evidence>
<dbReference type="OMA" id="HPAVAFM"/>
<sequence length="588" mass="65506">MAIQSPPLTFTDSDNSSVIQYIDNPHLLTQLPNDPSTTALRLLSTNLETLFNCEVCSDGTISAASSISSSPRKIPIHKCILASRSPFFKELFGGGDTEKGKKDDYEMRELGKEVVVWYESLLVVLGYLYTGRVGSLPGGGICVCADTDCAHVACRPAIDFQIEALYTSSVFQISELVSLFQRHLLDVMDKVAEDDILMIFSVAHICGIGCEKLRSKCEEMVLNSMIDSVTIEKILPAEIANQIIHTRSVCKSQLLSLPEENSKIDIYSLPNKHIRRIHRALDSDDVELVRMLLKESPSTSLDDACALHYAVAHCDSKITNELLDLGLANVNHRNARGYSVLHVAAVRREPDFIASLLAKGALPSDVTSDGRKAIQISRRLTKILDYNRPMEEGMQAHNDRLCVEILENAETSHPILGEGALSLANAGDDIRSRLLYLETRVGMARLLFPKEAKIAMGLANVEGTMELALYNDNQDPAVDDLNDTPFKINQERLTRMSALSKTVEFAKRYFRRCAKVLDELMMDNDTIAFRGTETSEEKQQRKKRYQELQDVFSKAFFEDKRENDLSSISSSCSSSSSLGHRNSKIARR</sequence>
<dbReference type="GO" id="GO:0042742">
    <property type="term" value="P:defense response to bacterium"/>
    <property type="evidence" value="ECO:0000318"/>
    <property type="project" value="GO_Central"/>
</dbReference>
<evidence type="ECO:0000256" key="12">
    <source>
        <dbReference type="ARBA" id="ARBA00034306"/>
    </source>
</evidence>
<dbReference type="Gene3D" id="3.30.710.10">
    <property type="entry name" value="Potassium Channel Kv1.1, Chain A"/>
    <property type="match status" value="1"/>
</dbReference>
<comment type="caution">
    <text evidence="18">The sequence shown here is derived from an EMBL/GenBank/DDBJ whole genome shotgun (WGS) entry which is preliminary data.</text>
</comment>
<evidence type="ECO:0000256" key="14">
    <source>
        <dbReference type="PROSITE-ProRule" id="PRU01391"/>
    </source>
</evidence>
<keyword evidence="6 14" id="KW-0863">Zinc-finger</keyword>
<dbReference type="InterPro" id="IPR011333">
    <property type="entry name" value="SKP1/BTB/POZ_sf"/>
</dbReference>
<dbReference type="GO" id="GO:0050832">
    <property type="term" value="P:defense response to fungus"/>
    <property type="evidence" value="ECO:0000318"/>
    <property type="project" value="GO_Central"/>
</dbReference>
<keyword evidence="9" id="KW-0862">Zinc</keyword>
<dbReference type="InterPro" id="IPR021094">
    <property type="entry name" value="NPR1/NIM1-like_C"/>
</dbReference>
<protein>
    <submittedName>
        <fullName evidence="18">Npr1</fullName>
    </submittedName>
</protein>
<dbReference type="Pfam" id="PF12313">
    <property type="entry name" value="NPR1_like_C"/>
    <property type="match status" value="1"/>
</dbReference>
<keyword evidence="3" id="KW-0963">Cytoplasm</keyword>
<dbReference type="SMART" id="SM00248">
    <property type="entry name" value="ANK"/>
    <property type="match status" value="3"/>
</dbReference>
<evidence type="ECO:0000313" key="19">
    <source>
        <dbReference type="Proteomes" id="UP000036987"/>
    </source>
</evidence>
<keyword evidence="5" id="KW-0677">Repeat</keyword>
<dbReference type="GO" id="GO:0016604">
    <property type="term" value="C:nuclear body"/>
    <property type="evidence" value="ECO:0007669"/>
    <property type="project" value="UniProtKB-SubCell"/>
</dbReference>
<evidence type="ECO:0000256" key="9">
    <source>
        <dbReference type="ARBA" id="ARBA00022833"/>
    </source>
</evidence>
<evidence type="ECO:0000256" key="15">
    <source>
        <dbReference type="SAM" id="MobiDB-lite"/>
    </source>
</evidence>
<dbReference type="EMBL" id="LFYR01002038">
    <property type="protein sequence ID" value="KMZ57630.1"/>
    <property type="molecule type" value="Genomic_DNA"/>
</dbReference>
<keyword evidence="4" id="KW-0479">Metal-binding</keyword>
<dbReference type="AlphaFoldDB" id="A0A0K9NNU6"/>
<evidence type="ECO:0000256" key="1">
    <source>
        <dbReference type="ARBA" id="ARBA00004496"/>
    </source>
</evidence>
<dbReference type="FunFam" id="1.25.40.20:FF:000239">
    <property type="entry name" value="BTB/POZ domain and ankyrin repeat-containing protein NPR1"/>
    <property type="match status" value="1"/>
</dbReference>
<dbReference type="InterPro" id="IPR057250">
    <property type="entry name" value="Znf_C2HC_NPR-type"/>
</dbReference>
<keyword evidence="8" id="KW-0611">Plant defense</keyword>
<organism evidence="18 19">
    <name type="scientific">Zostera marina</name>
    <name type="common">Eelgrass</name>
    <dbReference type="NCBI Taxonomy" id="29655"/>
    <lineage>
        <taxon>Eukaryota</taxon>
        <taxon>Viridiplantae</taxon>
        <taxon>Streptophyta</taxon>
        <taxon>Embryophyta</taxon>
        <taxon>Tracheophyta</taxon>
        <taxon>Spermatophyta</taxon>
        <taxon>Magnoliopsida</taxon>
        <taxon>Liliopsida</taxon>
        <taxon>Zosteraceae</taxon>
        <taxon>Zostera</taxon>
    </lineage>
</organism>
<evidence type="ECO:0000256" key="3">
    <source>
        <dbReference type="ARBA" id="ARBA00022490"/>
    </source>
</evidence>
<comment type="pathway">
    <text evidence="2">Protein modification; protein ubiquitination.</text>
</comment>
<dbReference type="GO" id="GO:2000022">
    <property type="term" value="P:regulation of jasmonic acid mediated signaling pathway"/>
    <property type="evidence" value="ECO:0000318"/>
    <property type="project" value="GO_Central"/>
</dbReference>
<name>A0A0K9NNU6_ZOSMR</name>
<feature type="domain" description="C2HC NPR-type" evidence="17">
    <location>
        <begin position="141"/>
        <end position="155"/>
    </location>
</feature>
<feature type="domain" description="BTB" evidence="16">
    <location>
        <begin position="57"/>
        <end position="137"/>
    </location>
</feature>
<dbReference type="Proteomes" id="UP000036987">
    <property type="component" value="Unassembled WGS sequence"/>
</dbReference>
<keyword evidence="7" id="KW-0833">Ubl conjugation pathway</keyword>
<dbReference type="PANTHER" id="PTHR46475:SF1">
    <property type="entry name" value="REGULATORY PROTEIN NPR2"/>
    <property type="match status" value="1"/>
</dbReference>
<comment type="subcellular location">
    <subcellularLocation>
        <location evidence="1">Cytoplasm</location>
    </subcellularLocation>
    <subcellularLocation>
        <location evidence="12">Nucleus</location>
        <location evidence="12">Nuclear body</location>
    </subcellularLocation>
</comment>
<evidence type="ECO:0000256" key="2">
    <source>
        <dbReference type="ARBA" id="ARBA00004906"/>
    </source>
</evidence>